<keyword evidence="4 10" id="KW-0067">ATP-binding</keyword>
<dbReference type="GO" id="GO:0005524">
    <property type="term" value="F:ATP binding"/>
    <property type="evidence" value="ECO:0007669"/>
    <property type="project" value="UniProtKB-KW"/>
</dbReference>
<dbReference type="SMART" id="SM00382">
    <property type="entry name" value="AAA"/>
    <property type="match status" value="1"/>
</dbReference>
<accession>A0ABW1URK3</accession>
<feature type="domain" description="ABC transmembrane type-1" evidence="9">
    <location>
        <begin position="16"/>
        <end position="289"/>
    </location>
</feature>
<dbReference type="EMBL" id="JBHSSM010000018">
    <property type="protein sequence ID" value="MFC6315643.1"/>
    <property type="molecule type" value="Genomic_DNA"/>
</dbReference>
<evidence type="ECO:0000259" key="8">
    <source>
        <dbReference type="PROSITE" id="PS50893"/>
    </source>
</evidence>
<dbReference type="CDD" id="cd03228">
    <property type="entry name" value="ABCC_MRP_Like"/>
    <property type="match status" value="1"/>
</dbReference>
<evidence type="ECO:0000313" key="11">
    <source>
        <dbReference type="Proteomes" id="UP001596310"/>
    </source>
</evidence>
<protein>
    <submittedName>
        <fullName evidence="10">ABC transporter ATP-binding protein</fullName>
    </submittedName>
</protein>
<feature type="transmembrane region" description="Helical" evidence="7">
    <location>
        <begin position="51"/>
        <end position="71"/>
    </location>
</feature>
<dbReference type="InterPro" id="IPR003439">
    <property type="entry name" value="ABC_transporter-like_ATP-bd"/>
</dbReference>
<feature type="transmembrane region" description="Helical" evidence="7">
    <location>
        <begin position="130"/>
        <end position="150"/>
    </location>
</feature>
<feature type="transmembrane region" description="Helical" evidence="7">
    <location>
        <begin position="156"/>
        <end position="176"/>
    </location>
</feature>
<organism evidence="10 11">
    <name type="scientific">Lapidilactobacillus achengensis</name>
    <dbReference type="NCBI Taxonomy" id="2486000"/>
    <lineage>
        <taxon>Bacteria</taxon>
        <taxon>Bacillati</taxon>
        <taxon>Bacillota</taxon>
        <taxon>Bacilli</taxon>
        <taxon>Lactobacillales</taxon>
        <taxon>Lactobacillaceae</taxon>
        <taxon>Lapidilactobacillus</taxon>
    </lineage>
</organism>
<proteinExistence type="predicted"/>
<dbReference type="PROSITE" id="PS00211">
    <property type="entry name" value="ABC_TRANSPORTER_1"/>
    <property type="match status" value="1"/>
</dbReference>
<feature type="transmembrane region" description="Helical" evidence="7">
    <location>
        <begin position="237"/>
        <end position="262"/>
    </location>
</feature>
<dbReference type="Gene3D" id="3.40.50.300">
    <property type="entry name" value="P-loop containing nucleotide triphosphate hydrolases"/>
    <property type="match status" value="1"/>
</dbReference>
<feature type="domain" description="ABC transporter" evidence="8">
    <location>
        <begin position="324"/>
        <end position="536"/>
    </location>
</feature>
<dbReference type="SUPFAM" id="SSF52540">
    <property type="entry name" value="P-loop containing nucleoside triphosphate hydrolases"/>
    <property type="match status" value="1"/>
</dbReference>
<evidence type="ECO:0000313" key="10">
    <source>
        <dbReference type="EMBL" id="MFC6315643.1"/>
    </source>
</evidence>
<dbReference type="Proteomes" id="UP001596310">
    <property type="component" value="Unassembled WGS sequence"/>
</dbReference>
<evidence type="ECO:0000256" key="2">
    <source>
        <dbReference type="ARBA" id="ARBA00022692"/>
    </source>
</evidence>
<keyword evidence="5 7" id="KW-1133">Transmembrane helix</keyword>
<dbReference type="Gene3D" id="1.20.1560.10">
    <property type="entry name" value="ABC transporter type 1, transmembrane domain"/>
    <property type="match status" value="1"/>
</dbReference>
<comment type="subcellular location">
    <subcellularLocation>
        <location evidence="1">Cell membrane</location>
        <topology evidence="1">Multi-pass membrane protein</topology>
    </subcellularLocation>
</comment>
<evidence type="ECO:0000256" key="6">
    <source>
        <dbReference type="ARBA" id="ARBA00023136"/>
    </source>
</evidence>
<feature type="transmembrane region" description="Helical" evidence="7">
    <location>
        <begin position="14"/>
        <end position="39"/>
    </location>
</feature>
<evidence type="ECO:0000256" key="4">
    <source>
        <dbReference type="ARBA" id="ARBA00022840"/>
    </source>
</evidence>
<dbReference type="PROSITE" id="PS50893">
    <property type="entry name" value="ABC_TRANSPORTER_2"/>
    <property type="match status" value="1"/>
</dbReference>
<dbReference type="PROSITE" id="PS50929">
    <property type="entry name" value="ABC_TM1F"/>
    <property type="match status" value="1"/>
</dbReference>
<keyword evidence="3" id="KW-0547">Nucleotide-binding</keyword>
<name>A0ABW1URK3_9LACO</name>
<evidence type="ECO:0000256" key="7">
    <source>
        <dbReference type="SAM" id="Phobius"/>
    </source>
</evidence>
<dbReference type="SUPFAM" id="SSF90123">
    <property type="entry name" value="ABC transporter transmembrane region"/>
    <property type="match status" value="1"/>
</dbReference>
<evidence type="ECO:0000259" key="9">
    <source>
        <dbReference type="PROSITE" id="PS50929"/>
    </source>
</evidence>
<dbReference type="InterPro" id="IPR003593">
    <property type="entry name" value="AAA+_ATPase"/>
</dbReference>
<dbReference type="InterPro" id="IPR027417">
    <property type="entry name" value="P-loop_NTPase"/>
</dbReference>
<evidence type="ECO:0000256" key="1">
    <source>
        <dbReference type="ARBA" id="ARBA00004651"/>
    </source>
</evidence>
<dbReference type="InterPro" id="IPR036640">
    <property type="entry name" value="ABC1_TM_sf"/>
</dbReference>
<sequence length="536" mass="59511">MYETLKLFKYEKKLTLLTIVLSIAMALSSVGSSVTLAPLTDRLIARDLSGVTYWLLLTIAFWGVTLALNYANSILQEQIIRKITNQLRVQITDGLNDMSLTDYRQSDHSEYVSWLTNDLDLIKANGLQNFFELISNFSTLIFSIGALFFYHYSLAVIAIILGVLTMLIPNFFGTFMERETNRLSAANSKFLTKIEDLFGGFSVFLTHNIGHILTANVNEESDQQGATNVKYVRNTGFIELIIGLISVLAQMVMLGLTCYLAIKGYFSVGVISSSGQLSGIVFSRLTSVIHGIFRMKTVNAITKKDIKPQSQHSTPSKIDFERALTLEHLNFGYTDAKDVIKDFSYQFVKGGKYAIVGKSGTGKSTLIKLLSGRLENYRGTIKIDDAELKSVNPHDIYDVIELVEQKPYIFNESVGENISLGVKKSPTMLEKIAEFLHLNEFTSLKAMMSEHGSNLSGGQRQRLALARAMAFSKPILIIDEVTAGIDAEGSQQIEDALLADENLTVIMITHTLSDKTRQQLTGLVELGDEQRAATLI</sequence>
<evidence type="ECO:0000256" key="5">
    <source>
        <dbReference type="ARBA" id="ARBA00022989"/>
    </source>
</evidence>
<dbReference type="InterPro" id="IPR011527">
    <property type="entry name" value="ABC1_TM_dom"/>
</dbReference>
<gene>
    <name evidence="10" type="ORF">ACFQHW_08720</name>
</gene>
<evidence type="ECO:0000256" key="3">
    <source>
        <dbReference type="ARBA" id="ARBA00022741"/>
    </source>
</evidence>
<keyword evidence="2 7" id="KW-0812">Transmembrane</keyword>
<comment type="caution">
    <text evidence="10">The sequence shown here is derived from an EMBL/GenBank/DDBJ whole genome shotgun (WGS) entry which is preliminary data.</text>
</comment>
<dbReference type="PANTHER" id="PTHR43394">
    <property type="entry name" value="ATP-DEPENDENT PERMEASE MDL1, MITOCHONDRIAL"/>
    <property type="match status" value="1"/>
</dbReference>
<keyword evidence="11" id="KW-1185">Reference proteome</keyword>
<dbReference type="PANTHER" id="PTHR43394:SF1">
    <property type="entry name" value="ATP-BINDING CASSETTE SUB-FAMILY B MEMBER 10, MITOCHONDRIAL"/>
    <property type="match status" value="1"/>
</dbReference>
<dbReference type="InterPro" id="IPR017871">
    <property type="entry name" value="ABC_transporter-like_CS"/>
</dbReference>
<dbReference type="InterPro" id="IPR039421">
    <property type="entry name" value="Type_1_exporter"/>
</dbReference>
<keyword evidence="6 7" id="KW-0472">Membrane</keyword>
<dbReference type="Pfam" id="PF00664">
    <property type="entry name" value="ABC_membrane"/>
    <property type="match status" value="1"/>
</dbReference>
<dbReference type="Pfam" id="PF00005">
    <property type="entry name" value="ABC_tran"/>
    <property type="match status" value="1"/>
</dbReference>
<dbReference type="RefSeq" id="WP_125601244.1">
    <property type="nucleotide sequence ID" value="NZ_JBHSSM010000018.1"/>
</dbReference>
<reference evidence="11" key="1">
    <citation type="journal article" date="2019" name="Int. J. Syst. Evol. Microbiol.">
        <title>The Global Catalogue of Microorganisms (GCM) 10K type strain sequencing project: providing services to taxonomists for standard genome sequencing and annotation.</title>
        <authorList>
            <consortium name="The Broad Institute Genomics Platform"/>
            <consortium name="The Broad Institute Genome Sequencing Center for Infectious Disease"/>
            <person name="Wu L."/>
            <person name="Ma J."/>
        </authorList>
    </citation>
    <scope>NUCLEOTIDE SEQUENCE [LARGE SCALE GENOMIC DNA]</scope>
    <source>
        <strain evidence="11">CCM 8897</strain>
    </source>
</reference>